<sequence>MGEQTMTWRQMTPDDIPDVVRVANHVHPGLPESEAVFAERVELFPEGCFILCPQETKGDDEVVAGYAISHPIRHHQPPSLNTLLHQVPPYADEYYIHDLAILPEYRARGYAAEGVKNILAVGERYGSTCLISVYGTTGFWERFGFGRQAVDDGLGDKLRAYGDGAVFMVREEEGL</sequence>
<organism evidence="2 3">
    <name type="scientific">Coniochaeta pulveracea</name>
    <dbReference type="NCBI Taxonomy" id="177199"/>
    <lineage>
        <taxon>Eukaryota</taxon>
        <taxon>Fungi</taxon>
        <taxon>Dikarya</taxon>
        <taxon>Ascomycota</taxon>
        <taxon>Pezizomycotina</taxon>
        <taxon>Sordariomycetes</taxon>
        <taxon>Sordariomycetidae</taxon>
        <taxon>Coniochaetales</taxon>
        <taxon>Coniochaetaceae</taxon>
        <taxon>Coniochaeta</taxon>
    </lineage>
</organism>
<dbReference type="Proteomes" id="UP000275385">
    <property type="component" value="Unassembled WGS sequence"/>
</dbReference>
<dbReference type="OrthoDB" id="2445945at2759"/>
<proteinExistence type="predicted"/>
<evidence type="ECO:0000313" key="2">
    <source>
        <dbReference type="EMBL" id="RKU44910.1"/>
    </source>
</evidence>
<dbReference type="CDD" id="cd04301">
    <property type="entry name" value="NAT_SF"/>
    <property type="match status" value="1"/>
</dbReference>
<dbReference type="Pfam" id="PF00583">
    <property type="entry name" value="Acetyltransf_1"/>
    <property type="match status" value="1"/>
</dbReference>
<dbReference type="GO" id="GO:0016747">
    <property type="term" value="F:acyltransferase activity, transferring groups other than amino-acyl groups"/>
    <property type="evidence" value="ECO:0007669"/>
    <property type="project" value="InterPro"/>
</dbReference>
<dbReference type="EMBL" id="QVQW01000025">
    <property type="protein sequence ID" value="RKU44910.1"/>
    <property type="molecule type" value="Genomic_DNA"/>
</dbReference>
<accession>A0A420YAZ9</accession>
<reference evidence="2 3" key="1">
    <citation type="submission" date="2018-08" db="EMBL/GenBank/DDBJ databases">
        <title>Draft genome of the lignicolous fungus Coniochaeta pulveracea.</title>
        <authorList>
            <person name="Borstlap C.J."/>
            <person name="De Witt R.N."/>
            <person name="Botha A."/>
            <person name="Volschenk H."/>
        </authorList>
    </citation>
    <scope>NUCLEOTIDE SEQUENCE [LARGE SCALE GENOMIC DNA]</scope>
    <source>
        <strain evidence="2 3">CAB683</strain>
    </source>
</reference>
<name>A0A420YAZ9_9PEZI</name>
<evidence type="ECO:0000313" key="3">
    <source>
        <dbReference type="Proteomes" id="UP000275385"/>
    </source>
</evidence>
<dbReference type="AlphaFoldDB" id="A0A420YAZ9"/>
<dbReference type="SUPFAM" id="SSF55729">
    <property type="entry name" value="Acyl-CoA N-acyltransferases (Nat)"/>
    <property type="match status" value="1"/>
</dbReference>
<comment type="caution">
    <text evidence="2">The sequence shown here is derived from an EMBL/GenBank/DDBJ whole genome shotgun (WGS) entry which is preliminary data.</text>
</comment>
<dbReference type="InterPro" id="IPR016181">
    <property type="entry name" value="Acyl_CoA_acyltransferase"/>
</dbReference>
<evidence type="ECO:0000259" key="1">
    <source>
        <dbReference type="PROSITE" id="PS51186"/>
    </source>
</evidence>
<dbReference type="InterPro" id="IPR000182">
    <property type="entry name" value="GNAT_dom"/>
</dbReference>
<gene>
    <name evidence="2" type="ORF">DL546_002874</name>
</gene>
<dbReference type="PROSITE" id="PS51186">
    <property type="entry name" value="GNAT"/>
    <property type="match status" value="1"/>
</dbReference>
<feature type="domain" description="N-acetyltransferase" evidence="1">
    <location>
        <begin position="6"/>
        <end position="173"/>
    </location>
</feature>
<keyword evidence="3" id="KW-1185">Reference proteome</keyword>
<dbReference type="Gene3D" id="3.40.630.30">
    <property type="match status" value="1"/>
</dbReference>
<protein>
    <recommendedName>
        <fullName evidence="1">N-acetyltransferase domain-containing protein</fullName>
    </recommendedName>
</protein>